<dbReference type="RefSeq" id="WP_309941592.1">
    <property type="nucleotide sequence ID" value="NZ_AP025305.1"/>
</dbReference>
<protein>
    <submittedName>
        <fullName evidence="1">Uncharacterized protein</fullName>
    </submittedName>
</protein>
<organism evidence="1 2">
    <name type="scientific">Aureibacter tunicatorum</name>
    <dbReference type="NCBI Taxonomy" id="866807"/>
    <lineage>
        <taxon>Bacteria</taxon>
        <taxon>Pseudomonadati</taxon>
        <taxon>Bacteroidota</taxon>
        <taxon>Cytophagia</taxon>
        <taxon>Cytophagales</taxon>
        <taxon>Persicobacteraceae</taxon>
        <taxon>Aureibacter</taxon>
    </lineage>
</organism>
<dbReference type="AlphaFoldDB" id="A0AAE4BUS5"/>
<dbReference type="Proteomes" id="UP001185092">
    <property type="component" value="Unassembled WGS sequence"/>
</dbReference>
<dbReference type="PROSITE" id="PS51257">
    <property type="entry name" value="PROKAR_LIPOPROTEIN"/>
    <property type="match status" value="1"/>
</dbReference>
<evidence type="ECO:0000313" key="2">
    <source>
        <dbReference type="Proteomes" id="UP001185092"/>
    </source>
</evidence>
<proteinExistence type="predicted"/>
<evidence type="ECO:0000313" key="1">
    <source>
        <dbReference type="EMBL" id="MDR6241078.1"/>
    </source>
</evidence>
<dbReference type="EMBL" id="JAVDQD010000006">
    <property type="protein sequence ID" value="MDR6241078.1"/>
    <property type="molecule type" value="Genomic_DNA"/>
</dbReference>
<reference evidence="1" key="1">
    <citation type="submission" date="2023-07" db="EMBL/GenBank/DDBJ databases">
        <title>Genomic Encyclopedia of Type Strains, Phase IV (KMG-IV): sequencing the most valuable type-strain genomes for metagenomic binning, comparative biology and taxonomic classification.</title>
        <authorList>
            <person name="Goeker M."/>
        </authorList>
    </citation>
    <scope>NUCLEOTIDE SEQUENCE</scope>
    <source>
        <strain evidence="1">DSM 26174</strain>
    </source>
</reference>
<accession>A0AAE4BUS5</accession>
<gene>
    <name evidence="1" type="ORF">HNQ88_004154</name>
</gene>
<comment type="caution">
    <text evidence="1">The sequence shown here is derived from an EMBL/GenBank/DDBJ whole genome shotgun (WGS) entry which is preliminary data.</text>
</comment>
<keyword evidence="2" id="KW-1185">Reference proteome</keyword>
<sequence length="65" mass="7141">MMAKHLKKIASAVLCSVALISCKINIDTSIEKPKQKVLDFEDLALINLFKGKGKATILIIINNDD</sequence>
<name>A0AAE4BUS5_9BACT</name>